<evidence type="ECO:0000313" key="13">
    <source>
        <dbReference type="Proteomes" id="UP001142055"/>
    </source>
</evidence>
<keyword evidence="5" id="KW-0547">Nucleotide-binding</keyword>
<dbReference type="Proteomes" id="UP001142055">
    <property type="component" value="Chromosome 3"/>
</dbReference>
<dbReference type="Pfam" id="PF01061">
    <property type="entry name" value="ABC2_membrane"/>
    <property type="match status" value="1"/>
</dbReference>
<reference evidence="12" key="1">
    <citation type="submission" date="2022-12" db="EMBL/GenBank/DDBJ databases">
        <title>Genome assemblies of Blomia tropicalis.</title>
        <authorList>
            <person name="Cui Y."/>
        </authorList>
    </citation>
    <scope>NUCLEOTIDE SEQUENCE</scope>
    <source>
        <tissue evidence="12">Adult mites</tissue>
    </source>
</reference>
<gene>
    <name evidence="12" type="ORF">RDWZM_008298</name>
</gene>
<name>A0A9Q0M159_BLOTA</name>
<dbReference type="PRINTS" id="PR00164">
    <property type="entry name" value="ABC2TRNSPORT"/>
</dbReference>
<dbReference type="InterPro" id="IPR017871">
    <property type="entry name" value="ABC_transporter-like_CS"/>
</dbReference>
<organism evidence="12 13">
    <name type="scientific">Blomia tropicalis</name>
    <name type="common">Mite</name>
    <dbReference type="NCBI Taxonomy" id="40697"/>
    <lineage>
        <taxon>Eukaryota</taxon>
        <taxon>Metazoa</taxon>
        <taxon>Ecdysozoa</taxon>
        <taxon>Arthropoda</taxon>
        <taxon>Chelicerata</taxon>
        <taxon>Arachnida</taxon>
        <taxon>Acari</taxon>
        <taxon>Acariformes</taxon>
        <taxon>Sarcoptiformes</taxon>
        <taxon>Astigmata</taxon>
        <taxon>Glycyphagoidea</taxon>
        <taxon>Echimyopodidae</taxon>
        <taxon>Blomia</taxon>
    </lineage>
</organism>
<dbReference type="OMA" id="IWEPWRF"/>
<keyword evidence="13" id="KW-1185">Reference proteome</keyword>
<comment type="subcellular location">
    <subcellularLocation>
        <location evidence="1">Membrane</location>
        <topology evidence="1">Multi-pass membrane protein</topology>
    </subcellularLocation>
</comment>
<dbReference type="Pfam" id="PF00005">
    <property type="entry name" value="ABC_tran"/>
    <property type="match status" value="1"/>
</dbReference>
<evidence type="ECO:0000256" key="10">
    <source>
        <dbReference type="SAM" id="Phobius"/>
    </source>
</evidence>
<keyword evidence="6" id="KW-0067">ATP-binding</keyword>
<feature type="region of interest" description="Disordered" evidence="9">
    <location>
        <begin position="1"/>
        <end position="28"/>
    </location>
</feature>
<evidence type="ECO:0000256" key="1">
    <source>
        <dbReference type="ARBA" id="ARBA00004141"/>
    </source>
</evidence>
<dbReference type="SUPFAM" id="SSF52540">
    <property type="entry name" value="P-loop containing nucleoside triphosphate hydrolases"/>
    <property type="match status" value="1"/>
</dbReference>
<comment type="caution">
    <text evidence="12">The sequence shown here is derived from an EMBL/GenBank/DDBJ whole genome shotgun (WGS) entry which is preliminary data.</text>
</comment>
<dbReference type="EMBL" id="JAPWDV010000003">
    <property type="protein sequence ID" value="KAJ6217141.1"/>
    <property type="molecule type" value="Genomic_DNA"/>
</dbReference>
<evidence type="ECO:0000259" key="11">
    <source>
        <dbReference type="PROSITE" id="PS50893"/>
    </source>
</evidence>
<feature type="transmembrane region" description="Helical" evidence="10">
    <location>
        <begin position="900"/>
        <end position="922"/>
    </location>
</feature>
<dbReference type="InterPro" id="IPR003593">
    <property type="entry name" value="AAA+_ATPase"/>
</dbReference>
<evidence type="ECO:0000256" key="9">
    <source>
        <dbReference type="SAM" id="MobiDB-lite"/>
    </source>
</evidence>
<feature type="transmembrane region" description="Helical" evidence="10">
    <location>
        <begin position="807"/>
        <end position="828"/>
    </location>
</feature>
<accession>A0A9Q0M159</accession>
<keyword evidence="4 10" id="KW-0812">Transmembrane</keyword>
<feature type="domain" description="ABC transporter" evidence="11">
    <location>
        <begin position="176"/>
        <end position="439"/>
    </location>
</feature>
<dbReference type="InterPro" id="IPR000412">
    <property type="entry name" value="ABC_2_transport"/>
</dbReference>
<feature type="transmembrane region" description="Helical" evidence="10">
    <location>
        <begin position="744"/>
        <end position="769"/>
    </location>
</feature>
<dbReference type="GO" id="GO:0043190">
    <property type="term" value="C:ATP-binding cassette (ABC) transporter complex"/>
    <property type="evidence" value="ECO:0007669"/>
    <property type="project" value="InterPro"/>
</dbReference>
<evidence type="ECO:0000256" key="6">
    <source>
        <dbReference type="ARBA" id="ARBA00022840"/>
    </source>
</evidence>
<dbReference type="InterPro" id="IPR043926">
    <property type="entry name" value="ABCG_dom"/>
</dbReference>
<dbReference type="PROSITE" id="PS50893">
    <property type="entry name" value="ABC_TRANSPORTER_2"/>
    <property type="match status" value="1"/>
</dbReference>
<dbReference type="InterPro" id="IPR003439">
    <property type="entry name" value="ABC_transporter-like_ATP-bd"/>
</dbReference>
<dbReference type="PANTHER" id="PTHR48041:SF78">
    <property type="entry name" value="ABC TRANSPORTER EXPRESSED IN TRACHEA, ISOFORM A"/>
    <property type="match status" value="1"/>
</dbReference>
<keyword evidence="8 10" id="KW-0472">Membrane</keyword>
<evidence type="ECO:0000256" key="5">
    <source>
        <dbReference type="ARBA" id="ARBA00022741"/>
    </source>
</evidence>
<feature type="transmembrane region" description="Helical" evidence="10">
    <location>
        <begin position="705"/>
        <end position="732"/>
    </location>
</feature>
<feature type="transmembrane region" description="Helical" evidence="10">
    <location>
        <begin position="775"/>
        <end position="795"/>
    </location>
</feature>
<proteinExistence type="inferred from homology"/>
<dbReference type="SMART" id="SM00382">
    <property type="entry name" value="AAA"/>
    <property type="match status" value="1"/>
</dbReference>
<keyword evidence="7 10" id="KW-1133">Transmembrane helix</keyword>
<evidence type="ECO:0000256" key="3">
    <source>
        <dbReference type="ARBA" id="ARBA00022448"/>
    </source>
</evidence>
<dbReference type="InterPro" id="IPR013525">
    <property type="entry name" value="ABC2_TM"/>
</dbReference>
<dbReference type="PANTHER" id="PTHR48041">
    <property type="entry name" value="ABC TRANSPORTER G FAMILY MEMBER 28"/>
    <property type="match status" value="1"/>
</dbReference>
<evidence type="ECO:0000256" key="2">
    <source>
        <dbReference type="ARBA" id="ARBA00005814"/>
    </source>
</evidence>
<comment type="similarity">
    <text evidence="2">Belongs to the ABC transporter superfamily. ABCG family. Eye pigment precursor importer (TC 3.A.1.204) subfamily.</text>
</comment>
<feature type="transmembrane region" description="Helical" evidence="10">
    <location>
        <begin position="659"/>
        <end position="685"/>
    </location>
</feature>
<dbReference type="InterPro" id="IPR050352">
    <property type="entry name" value="ABCG_transporters"/>
</dbReference>
<dbReference type="GO" id="GO:0016887">
    <property type="term" value="F:ATP hydrolysis activity"/>
    <property type="evidence" value="ECO:0007669"/>
    <property type="project" value="InterPro"/>
</dbReference>
<feature type="transmembrane region" description="Helical" evidence="10">
    <location>
        <begin position="596"/>
        <end position="615"/>
    </location>
</feature>
<dbReference type="Pfam" id="PF19055">
    <property type="entry name" value="ABC2_membrane_7"/>
    <property type="match status" value="1"/>
</dbReference>
<evidence type="ECO:0000256" key="4">
    <source>
        <dbReference type="ARBA" id="ARBA00022692"/>
    </source>
</evidence>
<keyword evidence="3" id="KW-0813">Transport</keyword>
<dbReference type="GO" id="GO:0005524">
    <property type="term" value="F:ATP binding"/>
    <property type="evidence" value="ECO:0007669"/>
    <property type="project" value="UniProtKB-KW"/>
</dbReference>
<dbReference type="InterPro" id="IPR027417">
    <property type="entry name" value="P-loop_NTPase"/>
</dbReference>
<evidence type="ECO:0000313" key="12">
    <source>
        <dbReference type="EMBL" id="KAJ6217141.1"/>
    </source>
</evidence>
<evidence type="ECO:0000256" key="7">
    <source>
        <dbReference type="ARBA" id="ARBA00022989"/>
    </source>
</evidence>
<dbReference type="Gene3D" id="3.40.50.300">
    <property type="entry name" value="P-loop containing nucleotide triphosphate hydrolases"/>
    <property type="match status" value="1"/>
</dbReference>
<dbReference type="AlphaFoldDB" id="A0A9Q0M159"/>
<dbReference type="PROSITE" id="PS00211">
    <property type="entry name" value="ABC_TRANSPORTER_1"/>
    <property type="match status" value="1"/>
</dbReference>
<evidence type="ECO:0000256" key="8">
    <source>
        <dbReference type="ARBA" id="ARBA00023136"/>
    </source>
</evidence>
<sequence length="930" mass="103981">MQPASASSSTSITLNTAQLLNSPERSTPNLTVDLTNQYINGNHADDRDAIDMVPIANIDDEDVEDEVNVRLLDNGGNKSISITTSKLHGTTPSIGYNGNNDSTINHNDNGTEGNITNGGTGTNSFIVSLNHKLFGGKRFNGLASLNDAATNGSKNVELVWRNLSYDISTFKWNKFIRNPCSMKNGFKRNRLLDSISGSIRSGELVAIMGPSGAGKTTLIECISGRRSLGVSGEIIVSGGNKRTKLAYNAQDDSLMPCLTVYETLLFASKLRNYQRNNRLKVKLVEDNENVYNATTYPDSNLIISLTNEAYHRNLVNSIIHKLGLDSCQNVRAENCSGGQQKRLSIALELIHSPTILILDEPTSGLDSVSCLQCVTLLRDLAHNPEQPMAIAASIHQPTARILQNFDRLYVIAVNGQCLYDGPTDQLVTYLARYNLTCPTYHNPADFVVEIASTDYGTEVTKQLVEIQRMRHQQNGYGCVQNNNNNNNSIAPPKYEQISSNIDETIKETTIMMDEDKNDMEKNNNNNLSIDNSLIKSENDFEFEMTRLWTDENSSDTVSIGKICKSSRKQVKRRELFKTGILWGRCLRLSFRDPTEYLLRSFACVAIIILNVILYYESDIGKADGCSQDSLLHLVENLKSDYSANKSFSMTNTLLEGPGALAILNFGFVFFAILFVSFLSMMPVILTFPMEVGVFYKEYFNGWYSFSSYFIAKNLTNLLPTILVPIIFGASAYLITGQIWEPWRFFYFIFILVLIALVADGVGIAISALFVHNVNAASIFAAIAQIPMLLFTGLLVQINTLPYFIRPLTYLSYYRLCFESALIILYGYGRCKPPKPFDMKEVRRLIGDDVEEVIDCVGQHVSFFEDDSSDMFGRFDRIMQSVDNANPSLIMRNFNLNDEDLYFVISLLIVYAIVARIVAYIVLYRKANAQK</sequence>
<dbReference type="GO" id="GO:0140359">
    <property type="term" value="F:ABC-type transporter activity"/>
    <property type="evidence" value="ECO:0007669"/>
    <property type="project" value="InterPro"/>
</dbReference>
<protein>
    <recommendedName>
        <fullName evidence="11">ABC transporter domain-containing protein</fullName>
    </recommendedName>
</protein>